<dbReference type="Proteomes" id="UP001610104">
    <property type="component" value="Unassembled WGS sequence"/>
</dbReference>
<feature type="chain" id="PRO_5047149318" evidence="1">
    <location>
        <begin position="23"/>
        <end position="242"/>
    </location>
</feature>
<accession>A0ABW7MNA8</accession>
<keyword evidence="1" id="KW-0732">Signal</keyword>
<proteinExistence type="predicted"/>
<protein>
    <submittedName>
        <fullName evidence="2">Uncharacterized protein</fullName>
    </submittedName>
</protein>
<evidence type="ECO:0000313" key="2">
    <source>
        <dbReference type="EMBL" id="MFH6768301.1"/>
    </source>
</evidence>
<gene>
    <name evidence="2" type="ORF">V8G56_06105</name>
</gene>
<evidence type="ECO:0000256" key="1">
    <source>
        <dbReference type="SAM" id="SignalP"/>
    </source>
</evidence>
<name>A0ABW7MNA8_9FLAO</name>
<feature type="signal peptide" evidence="1">
    <location>
        <begin position="1"/>
        <end position="22"/>
    </location>
</feature>
<evidence type="ECO:0000313" key="3">
    <source>
        <dbReference type="Proteomes" id="UP001610104"/>
    </source>
</evidence>
<keyword evidence="3" id="KW-1185">Reference proteome</keyword>
<sequence>MRKLFYALLLLPFFAVSQGNEAFLINLSEITVKPGHNAQFVEGVKSWKKCYKDNDGKDPWNMWKRVQGEGTVYTMTSTMANWAEMDKDGDAAGKECRMAVVNLIMPHVKSVNYNIARSMPDISRSTGMPQDTKVVWVYNAKTSNSGSFREVVGELTAATKKAEGDARGTWYNVQGGAPEGANYFVAVPFKNFADLDVDRDGVWNIYEKANGKAKTDALRAKMRASVSSDWSYIYSLNEELSF</sequence>
<dbReference type="EMBL" id="JBAWKC010000001">
    <property type="protein sequence ID" value="MFH6768301.1"/>
    <property type="molecule type" value="Genomic_DNA"/>
</dbReference>
<comment type="caution">
    <text evidence="2">The sequence shown here is derived from an EMBL/GenBank/DDBJ whole genome shotgun (WGS) entry which is preliminary data.</text>
</comment>
<dbReference type="RefSeq" id="WP_395437539.1">
    <property type="nucleotide sequence ID" value="NZ_JBAWKC010000001.1"/>
</dbReference>
<organism evidence="2 3">
    <name type="scientific">Gaetbulibacter aquiaggeris</name>
    <dbReference type="NCBI Taxonomy" id="1735373"/>
    <lineage>
        <taxon>Bacteria</taxon>
        <taxon>Pseudomonadati</taxon>
        <taxon>Bacteroidota</taxon>
        <taxon>Flavobacteriia</taxon>
        <taxon>Flavobacteriales</taxon>
        <taxon>Flavobacteriaceae</taxon>
        <taxon>Gaetbulibacter</taxon>
    </lineage>
</organism>
<reference evidence="2 3" key="1">
    <citation type="submission" date="2024-02" db="EMBL/GenBank/DDBJ databases">
        <title>A Gaetbulibacter species isolated from tidal flats and genomic insights of their niches.</title>
        <authorList>
            <person name="Ye Y."/>
        </authorList>
    </citation>
    <scope>NUCLEOTIDE SEQUENCE [LARGE SCALE GENOMIC DNA]</scope>
    <source>
        <strain evidence="2 3">KEM-8</strain>
    </source>
</reference>